<comment type="caution">
    <text evidence="2">The sequence shown here is derived from an EMBL/GenBank/DDBJ whole genome shotgun (WGS) entry which is preliminary data.</text>
</comment>
<dbReference type="AlphaFoldDB" id="A0A2N9WLV6"/>
<evidence type="ECO:0000313" key="3">
    <source>
        <dbReference type="Proteomes" id="UP000027170"/>
    </source>
</evidence>
<organism evidence="2 3">
    <name type="scientific">Snodgrassella communis</name>
    <dbReference type="NCBI Taxonomy" id="2946699"/>
    <lineage>
        <taxon>Bacteria</taxon>
        <taxon>Pseudomonadati</taxon>
        <taxon>Pseudomonadota</taxon>
        <taxon>Betaproteobacteria</taxon>
        <taxon>Neisseriales</taxon>
        <taxon>Neisseriaceae</taxon>
        <taxon>Snodgrassella</taxon>
    </lineage>
</organism>
<gene>
    <name evidence="2" type="ORF">SALWKB29_1003</name>
</gene>
<name>A0A2N9WLV6_9NEIS</name>
<protein>
    <submittedName>
        <fullName evidence="2">Protein Implicated in DNA repair function with RecA and MutS</fullName>
    </submittedName>
</protein>
<dbReference type="Gene3D" id="3.90.950.20">
    <property type="entry name" value="CinA-like"/>
    <property type="match status" value="1"/>
</dbReference>
<dbReference type="NCBIfam" id="TIGR00199">
    <property type="entry name" value="PncC_domain"/>
    <property type="match status" value="1"/>
</dbReference>
<accession>A0A2N9WLV6</accession>
<proteinExistence type="predicted"/>
<dbReference type="RefSeq" id="WP_037490953.1">
    <property type="nucleotide sequence ID" value="NZ_JFZV01000004.1"/>
</dbReference>
<dbReference type="SUPFAM" id="SSF142433">
    <property type="entry name" value="CinA-like"/>
    <property type="match status" value="1"/>
</dbReference>
<dbReference type="Proteomes" id="UP000027170">
    <property type="component" value="Unassembled WGS sequence"/>
</dbReference>
<reference evidence="2 3" key="1">
    <citation type="submission" date="2014-03" db="EMBL/GenBank/DDBJ databases">
        <title>The genomes of two eusocial bee gut symbionts.</title>
        <authorList>
            <person name="Kwong W.K."/>
            <person name="Engel P."/>
            <person name="Koch H."/>
            <person name="Moran N.A."/>
        </authorList>
    </citation>
    <scope>NUCLEOTIDE SEQUENCE [LARGE SCALE GENOMIC DNA]</scope>
    <source>
        <strain evidence="3">wkB29</strain>
    </source>
</reference>
<evidence type="ECO:0000313" key="2">
    <source>
        <dbReference type="EMBL" id="KDN14931.1"/>
    </source>
</evidence>
<dbReference type="InterPro" id="IPR008136">
    <property type="entry name" value="CinA_C"/>
</dbReference>
<evidence type="ECO:0000259" key="1">
    <source>
        <dbReference type="Pfam" id="PF02464"/>
    </source>
</evidence>
<dbReference type="Pfam" id="PF02464">
    <property type="entry name" value="CinA"/>
    <property type="match status" value="1"/>
</dbReference>
<dbReference type="EMBL" id="JFZV01000004">
    <property type="protein sequence ID" value="KDN14931.1"/>
    <property type="molecule type" value="Genomic_DNA"/>
</dbReference>
<sequence>MTQILLDITSKLNTLGHTVTCAESCTSGLLAAELTRLQGSSNWFNMGYITYSNQAKQQLLNVNDTTLRHYGAVSEECVREMALGALIDAKANYALSVSGIAGPTGGSAEKPVGTVWFGLATKQRIWAKHHQFNGNRDMIRAQAVEYALRFLRQYLYR</sequence>
<feature type="domain" description="CinA C-terminal" evidence="1">
    <location>
        <begin position="6"/>
        <end position="155"/>
    </location>
</feature>
<keyword evidence="3" id="KW-1185">Reference proteome</keyword>
<dbReference type="OrthoDB" id="9801454at2"/>
<dbReference type="InterPro" id="IPR036653">
    <property type="entry name" value="CinA-like_C"/>
</dbReference>